<sequence length="67" mass="7338">MGEKDLTNMLRSTKFLSPKALKNGGMDSFTMQGEKEAEFVSVKARQLTVMSAQASPASPPLHGCFRF</sequence>
<dbReference type="Gramene" id="EOY07673">
    <property type="protein sequence ID" value="EOY07673"/>
    <property type="gene ID" value="TCM_022052"/>
</dbReference>
<dbReference type="Proteomes" id="UP000026915">
    <property type="component" value="Chromosome 5"/>
</dbReference>
<evidence type="ECO:0000313" key="1">
    <source>
        <dbReference type="EMBL" id="EOY07673.1"/>
    </source>
</evidence>
<reference evidence="1" key="1">
    <citation type="journal article" date="2013" name="Genome Biol.">
        <title>The genome sequence of the most widely cultivated cacao type and its use to identify candidate genes regulating pod color.</title>
        <authorList>
            <person name="Motamayor J.C."/>
            <person name="Mockaitis K."/>
            <person name="Schmutz J."/>
            <person name="Haiminen N."/>
            <person name="Iii D.L."/>
            <person name="Cornejo O."/>
            <person name="Findley S.D."/>
            <person name="Zheng P."/>
            <person name="Utro F."/>
            <person name="Royaert S."/>
            <person name="Saski C."/>
            <person name="Jenkins J."/>
            <person name="Podicheti R."/>
            <person name="Zhao M."/>
            <person name="Scheffler B.E."/>
            <person name="Stack J.C."/>
            <person name="Feltus F.A."/>
            <person name="Mustiga G.M."/>
            <person name="Amores F."/>
            <person name="Phillips W."/>
            <person name="Marelli J.P."/>
            <person name="May G.D."/>
            <person name="Shapiro H."/>
            <person name="Ma J."/>
            <person name="Bustamante C.D."/>
            <person name="Schnell R.J."/>
            <person name="Main D."/>
            <person name="Gilbert D."/>
            <person name="Parida L."/>
            <person name="Kuhn D.N."/>
        </authorList>
    </citation>
    <scope>NUCLEOTIDE SEQUENCE [LARGE SCALE GENOMIC DNA]</scope>
</reference>
<dbReference type="HOGENOM" id="CLU_2817610_0_0_1"/>
<keyword evidence="2" id="KW-1185">Reference proteome</keyword>
<gene>
    <name evidence="1" type="ORF">TCM_022052</name>
</gene>
<name>A0A061ESS8_THECC</name>
<dbReference type="InParanoid" id="A0A061ESS8"/>
<evidence type="ECO:0000313" key="2">
    <source>
        <dbReference type="Proteomes" id="UP000026915"/>
    </source>
</evidence>
<proteinExistence type="predicted"/>
<dbReference type="AlphaFoldDB" id="A0A061ESS8"/>
<accession>A0A061ESS8</accession>
<protein>
    <submittedName>
        <fullName evidence="1">Uncharacterized protein</fullName>
    </submittedName>
</protein>
<dbReference type="EMBL" id="CM001883">
    <property type="protein sequence ID" value="EOY07673.1"/>
    <property type="molecule type" value="Genomic_DNA"/>
</dbReference>
<organism evidence="1 2">
    <name type="scientific">Theobroma cacao</name>
    <name type="common">Cacao</name>
    <name type="synonym">Cocoa</name>
    <dbReference type="NCBI Taxonomy" id="3641"/>
    <lineage>
        <taxon>Eukaryota</taxon>
        <taxon>Viridiplantae</taxon>
        <taxon>Streptophyta</taxon>
        <taxon>Embryophyta</taxon>
        <taxon>Tracheophyta</taxon>
        <taxon>Spermatophyta</taxon>
        <taxon>Magnoliopsida</taxon>
        <taxon>eudicotyledons</taxon>
        <taxon>Gunneridae</taxon>
        <taxon>Pentapetalae</taxon>
        <taxon>rosids</taxon>
        <taxon>malvids</taxon>
        <taxon>Malvales</taxon>
        <taxon>Malvaceae</taxon>
        <taxon>Byttnerioideae</taxon>
        <taxon>Theobroma</taxon>
    </lineage>
</organism>